<gene>
    <name evidence="1" type="ORF">FNV43_RR19918</name>
</gene>
<dbReference type="AlphaFoldDB" id="A0A8K0DTX2"/>
<comment type="caution">
    <text evidence="1">The sequence shown here is derived from an EMBL/GenBank/DDBJ whole genome shotgun (WGS) entry which is preliminary data.</text>
</comment>
<keyword evidence="2" id="KW-1185">Reference proteome</keyword>
<name>A0A8K0DTX2_9ROSA</name>
<organism evidence="1 2">
    <name type="scientific">Rhamnella rubrinervis</name>
    <dbReference type="NCBI Taxonomy" id="2594499"/>
    <lineage>
        <taxon>Eukaryota</taxon>
        <taxon>Viridiplantae</taxon>
        <taxon>Streptophyta</taxon>
        <taxon>Embryophyta</taxon>
        <taxon>Tracheophyta</taxon>
        <taxon>Spermatophyta</taxon>
        <taxon>Magnoliopsida</taxon>
        <taxon>eudicotyledons</taxon>
        <taxon>Gunneridae</taxon>
        <taxon>Pentapetalae</taxon>
        <taxon>rosids</taxon>
        <taxon>fabids</taxon>
        <taxon>Rosales</taxon>
        <taxon>Rhamnaceae</taxon>
        <taxon>rhamnoid group</taxon>
        <taxon>Rhamneae</taxon>
        <taxon>Rhamnella</taxon>
    </lineage>
</organism>
<protein>
    <submittedName>
        <fullName evidence="1">Uncharacterized protein</fullName>
    </submittedName>
</protein>
<accession>A0A8K0DTX2</accession>
<reference evidence="1" key="1">
    <citation type="submission" date="2020-03" db="EMBL/GenBank/DDBJ databases">
        <title>A high-quality chromosome-level genome assembly of a woody plant with both climbing and erect habits, Rhamnella rubrinervis.</title>
        <authorList>
            <person name="Lu Z."/>
            <person name="Yang Y."/>
            <person name="Zhu X."/>
            <person name="Sun Y."/>
        </authorList>
    </citation>
    <scope>NUCLEOTIDE SEQUENCE</scope>
    <source>
        <strain evidence="1">BYM</strain>
        <tissue evidence="1">Leaf</tissue>
    </source>
</reference>
<evidence type="ECO:0000313" key="1">
    <source>
        <dbReference type="EMBL" id="KAF3437165.1"/>
    </source>
</evidence>
<dbReference type="Proteomes" id="UP000796880">
    <property type="component" value="Unassembled WGS sequence"/>
</dbReference>
<sequence length="118" mass="13569">METNPSGRGYFHVSRIREDRKKAWVSGTPNLKPGFVRLRARDIQVGGLMIQRRYLLRPSLQKGKDDSKAPTQIQSPSILLHRIQVVAIFVPDENPQQIPLYEVKCPDTRVPTRDSYSR</sequence>
<evidence type="ECO:0000313" key="2">
    <source>
        <dbReference type="Proteomes" id="UP000796880"/>
    </source>
</evidence>
<dbReference type="EMBL" id="VOIH02000009">
    <property type="protein sequence ID" value="KAF3437165.1"/>
    <property type="molecule type" value="Genomic_DNA"/>
</dbReference>
<proteinExistence type="predicted"/>